<dbReference type="SUPFAM" id="SSF53474">
    <property type="entry name" value="alpha/beta-Hydrolases"/>
    <property type="match status" value="1"/>
</dbReference>
<keyword evidence="2" id="KW-1133">Transmembrane helix</keyword>
<reference evidence="5" key="1">
    <citation type="journal article" date="2008" name="Nature">
        <title>The amphioxus genome and the evolution of the chordate karyotype.</title>
        <authorList>
            <consortium name="US DOE Joint Genome Institute (JGI-PGF)"/>
            <person name="Putnam N.H."/>
            <person name="Butts T."/>
            <person name="Ferrier D.E.K."/>
            <person name="Furlong R.F."/>
            <person name="Hellsten U."/>
            <person name="Kawashima T."/>
            <person name="Robinson-Rechavi M."/>
            <person name="Shoguchi E."/>
            <person name="Terry A."/>
            <person name="Yu J.-K."/>
            <person name="Benito-Gutierrez E.L."/>
            <person name="Dubchak I."/>
            <person name="Garcia-Fernandez J."/>
            <person name="Gibson-Brown J.J."/>
            <person name="Grigoriev I.V."/>
            <person name="Horton A.C."/>
            <person name="de Jong P.J."/>
            <person name="Jurka J."/>
            <person name="Kapitonov V.V."/>
            <person name="Kohara Y."/>
            <person name="Kuroki Y."/>
            <person name="Lindquist E."/>
            <person name="Lucas S."/>
            <person name="Osoegawa K."/>
            <person name="Pennacchio L.A."/>
            <person name="Salamov A.A."/>
            <person name="Satou Y."/>
            <person name="Sauka-Spengler T."/>
            <person name="Schmutz J."/>
            <person name="Shin-I T."/>
            <person name="Toyoda A."/>
            <person name="Bronner-Fraser M."/>
            <person name="Fujiyama A."/>
            <person name="Holland L.Z."/>
            <person name="Holland P.W.H."/>
            <person name="Satoh N."/>
            <person name="Rokhsar D.S."/>
        </authorList>
    </citation>
    <scope>NUCLEOTIDE SEQUENCE [LARGE SCALE GENOMIC DNA]</scope>
    <source>
        <strain evidence="5">S238N-H82</strain>
        <tissue evidence="5">Testes</tissue>
    </source>
</reference>
<evidence type="ECO:0000256" key="3">
    <source>
        <dbReference type="SAM" id="SignalP"/>
    </source>
</evidence>
<keyword evidence="2" id="KW-0472">Membrane</keyword>
<evidence type="ECO:0000256" key="2">
    <source>
        <dbReference type="SAM" id="Phobius"/>
    </source>
</evidence>
<dbReference type="eggNOG" id="KOG4389">
    <property type="taxonomic scope" value="Eukaryota"/>
</dbReference>
<dbReference type="EMBL" id="GG666547">
    <property type="protein sequence ID" value="EEN57185.1"/>
    <property type="molecule type" value="Genomic_DNA"/>
</dbReference>
<keyword evidence="2" id="KW-0812">Transmembrane</keyword>
<dbReference type="InterPro" id="IPR029058">
    <property type="entry name" value="AB_hydrolase_fold"/>
</dbReference>
<protein>
    <recommendedName>
        <fullName evidence="4">Carboxylesterase type B domain-containing protein</fullName>
    </recommendedName>
</protein>
<feature type="signal peptide" evidence="3">
    <location>
        <begin position="1"/>
        <end position="20"/>
    </location>
</feature>
<gene>
    <name evidence="5" type="ORF">BRAFLDRAFT_75622</name>
</gene>
<evidence type="ECO:0000313" key="5">
    <source>
        <dbReference type="EMBL" id="EEN57185.1"/>
    </source>
</evidence>
<dbReference type="Pfam" id="PF00135">
    <property type="entry name" value="COesterase"/>
    <property type="match status" value="2"/>
</dbReference>
<proteinExistence type="inferred from homology"/>
<feature type="chain" id="PRO_5002935570" description="Carboxylesterase type B domain-containing protein" evidence="3">
    <location>
        <begin position="21"/>
        <end position="648"/>
    </location>
</feature>
<keyword evidence="3" id="KW-0732">Signal</keyword>
<name>C3YRI8_BRAFL</name>
<dbReference type="PANTHER" id="PTHR43903">
    <property type="entry name" value="NEUROLIGIN"/>
    <property type="match status" value="1"/>
</dbReference>
<dbReference type="Gene3D" id="3.40.50.1820">
    <property type="entry name" value="alpha/beta hydrolase"/>
    <property type="match status" value="2"/>
</dbReference>
<evidence type="ECO:0000256" key="1">
    <source>
        <dbReference type="ARBA" id="ARBA00005964"/>
    </source>
</evidence>
<dbReference type="InterPro" id="IPR051093">
    <property type="entry name" value="Neuroligin/BSAL"/>
</dbReference>
<comment type="similarity">
    <text evidence="1">Belongs to the type-B carboxylesterase/lipase family.</text>
</comment>
<feature type="transmembrane region" description="Helical" evidence="2">
    <location>
        <begin position="626"/>
        <end position="647"/>
    </location>
</feature>
<dbReference type="InParanoid" id="C3YRI8"/>
<sequence>MITLPTSLLSLLLLCASCTTQRTEVSTKYGRLSGFAEDYNGATVRTFLGVPFAKPPTGELRFLPPVEPESWAGVRDATTFGPACPQDGMYLPGFAEPFARVDRVWSEDCLYMNVYAPGRSSSAQDPLAVMVYIHGGGWQVGEGTNNGTQLAAEENVIVVTFNYRLGVFGFLGTGDHHAPGNVGLLDQTQAIRWVRENIDNFGGDVNRQVPTLFVLFPSPEGTKRSVYMMITIFGLSAGGMAVSLHLLSPLNSGLFHRAITQSGSPFTPGFLGTKESALADARQLAESLGCDGSSGAATEDVVSCLKSRTAQDVLTTSSAVQSASHIAFTPIVDGTFLPASPEEIFAEGSVEARDYILGVTSMEGGIVLYNDLNEKIVSEDTFQEHLEYTMGTYNTNLVQITHAAKFEYLSNATASPRDLQMDFMRMYGDWLFVAPTTRMAREFASAGNPTYLYNFDHVTSFFDHPWIGGASHAEENYYLWPSDVSDMILSRRNASAPEASPKSNYNKSILSPGGASHAEENYYLWPFDESDMMTQQEKLLGLQMRRMWSNFAKTGNPNSQDLPVTWPQYDQHSRQYLTLSTGMGPGSVRAHLRSKQVFFWNYLVSALSRACCTCTGPVSVSAGMSVSMLTAVALLVGWTLAAGLGMVV</sequence>
<organism>
    <name type="scientific">Branchiostoma floridae</name>
    <name type="common">Florida lancelet</name>
    <name type="synonym">Amphioxus</name>
    <dbReference type="NCBI Taxonomy" id="7739"/>
    <lineage>
        <taxon>Eukaryota</taxon>
        <taxon>Metazoa</taxon>
        <taxon>Chordata</taxon>
        <taxon>Cephalochordata</taxon>
        <taxon>Leptocardii</taxon>
        <taxon>Amphioxiformes</taxon>
        <taxon>Branchiostomatidae</taxon>
        <taxon>Branchiostoma</taxon>
    </lineage>
</organism>
<feature type="transmembrane region" description="Helical" evidence="2">
    <location>
        <begin position="226"/>
        <end position="247"/>
    </location>
</feature>
<feature type="domain" description="Carboxylesterase type B" evidence="4">
    <location>
        <begin position="22"/>
        <end position="207"/>
    </location>
</feature>
<feature type="transmembrane region" description="Helical" evidence="2">
    <location>
        <begin position="599"/>
        <end position="620"/>
    </location>
</feature>
<dbReference type="AlphaFoldDB" id="C3YRI8"/>
<feature type="domain" description="Carboxylesterase type B" evidence="4">
    <location>
        <begin position="229"/>
        <end position="600"/>
    </location>
</feature>
<accession>C3YRI8</accession>
<evidence type="ECO:0000259" key="4">
    <source>
        <dbReference type="Pfam" id="PF00135"/>
    </source>
</evidence>
<dbReference type="InterPro" id="IPR002018">
    <property type="entry name" value="CarbesteraseB"/>
</dbReference>